<name>A0A917LWW2_9MICC</name>
<sequence>MTGSFLCPQWPRPYSRHPGYAMAPQGAPGTGLPYDGEALSGPAAGSGGMGRSA</sequence>
<feature type="region of interest" description="Disordered" evidence="1">
    <location>
        <begin position="17"/>
        <end position="53"/>
    </location>
</feature>
<accession>A0A917LWW2</accession>
<keyword evidence="3" id="KW-1185">Reference proteome</keyword>
<evidence type="ECO:0000313" key="2">
    <source>
        <dbReference type="EMBL" id="GGG64281.1"/>
    </source>
</evidence>
<reference evidence="2" key="1">
    <citation type="journal article" date="2014" name="Int. J. Syst. Evol. Microbiol.">
        <title>Complete genome sequence of Corynebacterium casei LMG S-19264T (=DSM 44701T), isolated from a smear-ripened cheese.</title>
        <authorList>
            <consortium name="US DOE Joint Genome Institute (JGI-PGF)"/>
            <person name="Walter F."/>
            <person name="Albersmeier A."/>
            <person name="Kalinowski J."/>
            <person name="Ruckert C."/>
        </authorList>
    </citation>
    <scope>NUCLEOTIDE SEQUENCE</scope>
    <source>
        <strain evidence="2">CGMCC 1.12187</strain>
    </source>
</reference>
<organism evidence="2 3">
    <name type="scientific">Kocuria dechangensis</name>
    <dbReference type="NCBI Taxonomy" id="1176249"/>
    <lineage>
        <taxon>Bacteria</taxon>
        <taxon>Bacillati</taxon>
        <taxon>Actinomycetota</taxon>
        <taxon>Actinomycetes</taxon>
        <taxon>Micrococcales</taxon>
        <taxon>Micrococcaceae</taxon>
        <taxon>Kocuria</taxon>
    </lineage>
</organism>
<dbReference type="EMBL" id="BMEQ01000018">
    <property type="protein sequence ID" value="GGG64281.1"/>
    <property type="molecule type" value="Genomic_DNA"/>
</dbReference>
<protein>
    <submittedName>
        <fullName evidence="2">Uncharacterized protein</fullName>
    </submittedName>
</protein>
<dbReference type="Proteomes" id="UP000638848">
    <property type="component" value="Unassembled WGS sequence"/>
</dbReference>
<gene>
    <name evidence="2" type="ORF">GCM10011374_29820</name>
</gene>
<feature type="compositionally biased region" description="Gly residues" evidence="1">
    <location>
        <begin position="44"/>
        <end position="53"/>
    </location>
</feature>
<dbReference type="AlphaFoldDB" id="A0A917LWW2"/>
<proteinExistence type="predicted"/>
<evidence type="ECO:0000256" key="1">
    <source>
        <dbReference type="SAM" id="MobiDB-lite"/>
    </source>
</evidence>
<reference evidence="2" key="2">
    <citation type="submission" date="2020-09" db="EMBL/GenBank/DDBJ databases">
        <authorList>
            <person name="Sun Q."/>
            <person name="Zhou Y."/>
        </authorList>
    </citation>
    <scope>NUCLEOTIDE SEQUENCE</scope>
    <source>
        <strain evidence="2">CGMCC 1.12187</strain>
    </source>
</reference>
<comment type="caution">
    <text evidence="2">The sequence shown here is derived from an EMBL/GenBank/DDBJ whole genome shotgun (WGS) entry which is preliminary data.</text>
</comment>
<evidence type="ECO:0000313" key="3">
    <source>
        <dbReference type="Proteomes" id="UP000638848"/>
    </source>
</evidence>